<dbReference type="RefSeq" id="WP_073149945.1">
    <property type="nucleotide sequence ID" value="NZ_FQYY01000004.1"/>
</dbReference>
<accession>A0A1M6E0E3</accession>
<protein>
    <submittedName>
        <fullName evidence="2">Uncharacterized protein</fullName>
    </submittedName>
</protein>
<feature type="transmembrane region" description="Helical" evidence="1">
    <location>
        <begin position="73"/>
        <end position="89"/>
    </location>
</feature>
<feature type="transmembrane region" description="Helical" evidence="1">
    <location>
        <begin position="47"/>
        <end position="66"/>
    </location>
</feature>
<evidence type="ECO:0000313" key="2">
    <source>
        <dbReference type="EMBL" id="SHI78840.1"/>
    </source>
</evidence>
<dbReference type="Proteomes" id="UP000184225">
    <property type="component" value="Unassembled WGS sequence"/>
</dbReference>
<evidence type="ECO:0000256" key="1">
    <source>
        <dbReference type="SAM" id="Phobius"/>
    </source>
</evidence>
<gene>
    <name evidence="2" type="ORF">SAMN04488096_104276</name>
</gene>
<keyword evidence="1" id="KW-0812">Transmembrane</keyword>
<name>A0A1M6E0E3_9FLAO</name>
<dbReference type="STRING" id="579105.SAMN04488096_104276"/>
<organism evidence="2 3">
    <name type="scientific">Mesonia phycicola</name>
    <dbReference type="NCBI Taxonomy" id="579105"/>
    <lineage>
        <taxon>Bacteria</taxon>
        <taxon>Pseudomonadati</taxon>
        <taxon>Bacteroidota</taxon>
        <taxon>Flavobacteriia</taxon>
        <taxon>Flavobacteriales</taxon>
        <taxon>Flavobacteriaceae</taxon>
        <taxon>Mesonia</taxon>
    </lineage>
</organism>
<dbReference type="OrthoDB" id="1366637at2"/>
<evidence type="ECO:0000313" key="3">
    <source>
        <dbReference type="Proteomes" id="UP000184225"/>
    </source>
</evidence>
<keyword evidence="1" id="KW-1133">Transmembrane helix</keyword>
<dbReference type="EMBL" id="FQYY01000004">
    <property type="protein sequence ID" value="SHI78840.1"/>
    <property type="molecule type" value="Genomic_DNA"/>
</dbReference>
<sequence>MSELENRPKPFSKDRFKVTACKLIFFYSVFYVVMKITAVFNNYPVKASLIISAPFLLLSLWGGLVVKKHTYNWLYVIVGVIVISLIRYYELKIFNYIILE</sequence>
<proteinExistence type="predicted"/>
<keyword evidence="1" id="KW-0472">Membrane</keyword>
<keyword evidence="3" id="KW-1185">Reference proteome</keyword>
<feature type="transmembrane region" description="Helical" evidence="1">
    <location>
        <begin position="20"/>
        <end position="41"/>
    </location>
</feature>
<dbReference type="AlphaFoldDB" id="A0A1M6E0E3"/>
<reference evidence="2 3" key="1">
    <citation type="submission" date="2016-11" db="EMBL/GenBank/DDBJ databases">
        <authorList>
            <person name="Jaros S."/>
            <person name="Januszkiewicz K."/>
            <person name="Wedrychowicz H."/>
        </authorList>
    </citation>
    <scope>NUCLEOTIDE SEQUENCE [LARGE SCALE GENOMIC DNA]</scope>
    <source>
        <strain evidence="2 3">DSM 21425</strain>
    </source>
</reference>